<dbReference type="InterPro" id="IPR018376">
    <property type="entry name" value="Enoyl-CoA_hyd/isom_CS"/>
</dbReference>
<keyword evidence="16" id="KW-0443">Lipid metabolism</keyword>
<evidence type="ECO:0000256" key="5">
    <source>
        <dbReference type="ARBA" id="ARBA00008750"/>
    </source>
</evidence>
<accession>A0A7M7NMB3</accession>
<evidence type="ECO:0000259" key="42">
    <source>
        <dbReference type="Pfam" id="PF00725"/>
    </source>
</evidence>
<dbReference type="PROSITE" id="PS00166">
    <property type="entry name" value="ENOYL_COA_HYDRATASE"/>
    <property type="match status" value="1"/>
</dbReference>
<evidence type="ECO:0000256" key="31">
    <source>
        <dbReference type="ARBA" id="ARBA00052860"/>
    </source>
</evidence>
<comment type="pathway">
    <text evidence="3">Lipid metabolism; fatty acid beta-oxidation.</text>
</comment>
<dbReference type="GO" id="GO:0016740">
    <property type="term" value="F:transferase activity"/>
    <property type="evidence" value="ECO:0007669"/>
    <property type="project" value="UniProtKB-KW"/>
</dbReference>
<comment type="catalytic activity">
    <reaction evidence="32">
        <text>(3S)-3-hydroxydodecanoyl-CoA + NAD(+) = 3-oxododecanoyl-CoA + NADH + H(+)</text>
        <dbReference type="Rhea" id="RHEA:31179"/>
        <dbReference type="ChEBI" id="CHEBI:15378"/>
        <dbReference type="ChEBI" id="CHEBI:57540"/>
        <dbReference type="ChEBI" id="CHEBI:57945"/>
        <dbReference type="ChEBI" id="CHEBI:62558"/>
        <dbReference type="ChEBI" id="CHEBI:62615"/>
    </reaction>
    <physiologicalReaction direction="left-to-right" evidence="32">
        <dbReference type="Rhea" id="RHEA:31180"/>
    </physiologicalReaction>
</comment>
<comment type="catalytic activity">
    <reaction evidence="24">
        <text>1'-[1,2-di-(9Z,12Z-octadecadienoyl)-sn-glycero-3-phospho]-3'-[1-(9Z,12Z-octadecadienoyl)-sn-glycero-3-phospho]-glycerol + (9Z,12Z)-octadecadienoyl-CoA = 1',3'-bis-[1,2-di-(9Z,12Z-octadecadienoyl)-sn-glycero-3-phospho]-glycerol + CoA</text>
        <dbReference type="Rhea" id="RHEA:43672"/>
        <dbReference type="ChEBI" id="CHEBI:57287"/>
        <dbReference type="ChEBI" id="CHEBI:57383"/>
        <dbReference type="ChEBI" id="CHEBI:83580"/>
        <dbReference type="ChEBI" id="CHEBI:83581"/>
    </reaction>
    <physiologicalReaction direction="left-to-right" evidence="24">
        <dbReference type="Rhea" id="RHEA:43673"/>
    </physiologicalReaction>
</comment>
<comment type="catalytic activity">
    <reaction evidence="26">
        <text>a 4-saturated-(3S)-3-hydroxyacyl-CoA = a (3E)-enoyl-CoA + H2O</text>
        <dbReference type="Rhea" id="RHEA:20724"/>
        <dbReference type="ChEBI" id="CHEBI:15377"/>
        <dbReference type="ChEBI" id="CHEBI:58521"/>
        <dbReference type="ChEBI" id="CHEBI:137480"/>
        <dbReference type="EC" id="4.2.1.17"/>
    </reaction>
    <physiologicalReaction direction="right-to-left" evidence="26">
        <dbReference type="Rhea" id="RHEA:20726"/>
    </physiologicalReaction>
</comment>
<keyword evidence="45" id="KW-1185">Reference proteome</keyword>
<dbReference type="GO" id="GO:0006635">
    <property type="term" value="P:fatty acid beta-oxidation"/>
    <property type="evidence" value="ECO:0000318"/>
    <property type="project" value="GO_Central"/>
</dbReference>
<dbReference type="GO" id="GO:0004300">
    <property type="term" value="F:enoyl-CoA hydratase activity"/>
    <property type="evidence" value="ECO:0000318"/>
    <property type="project" value="GO_Central"/>
</dbReference>
<evidence type="ECO:0000256" key="4">
    <source>
        <dbReference type="ARBA" id="ARBA00007005"/>
    </source>
</evidence>
<dbReference type="UniPathway" id="UPA00659"/>
<evidence type="ECO:0000256" key="10">
    <source>
        <dbReference type="ARBA" id="ARBA00022792"/>
    </source>
</evidence>
<evidence type="ECO:0000256" key="13">
    <source>
        <dbReference type="ARBA" id="ARBA00022990"/>
    </source>
</evidence>
<dbReference type="GO" id="GO:0016507">
    <property type="term" value="C:mitochondrial fatty acid beta-oxidation multienzyme complex"/>
    <property type="evidence" value="ECO:0000318"/>
    <property type="project" value="GO_Central"/>
</dbReference>
<dbReference type="InterPro" id="IPR036291">
    <property type="entry name" value="NAD(P)-bd_dom_sf"/>
</dbReference>
<comment type="catalytic activity">
    <reaction evidence="25">
        <text>a long-chain (3S)-3-hydroxy fatty acyl-CoA + NAD(+) = a long-chain 3-oxo-fatty acyl-CoA + NADH + H(+)</text>
        <dbReference type="Rhea" id="RHEA:52656"/>
        <dbReference type="ChEBI" id="CHEBI:15378"/>
        <dbReference type="ChEBI" id="CHEBI:57540"/>
        <dbReference type="ChEBI" id="CHEBI:57945"/>
        <dbReference type="ChEBI" id="CHEBI:136757"/>
        <dbReference type="ChEBI" id="CHEBI:136758"/>
        <dbReference type="EC" id="1.1.1.211"/>
    </reaction>
    <physiologicalReaction direction="left-to-right" evidence="25">
        <dbReference type="Rhea" id="RHEA:52657"/>
    </physiologicalReaction>
</comment>
<dbReference type="PANTHER" id="PTHR43612">
    <property type="entry name" value="TRIFUNCTIONAL ENZYME SUBUNIT ALPHA"/>
    <property type="match status" value="1"/>
</dbReference>
<dbReference type="KEGG" id="spu:585357"/>
<dbReference type="InterPro" id="IPR029045">
    <property type="entry name" value="ClpP/crotonase-like_dom_sf"/>
</dbReference>
<evidence type="ECO:0000256" key="25">
    <source>
        <dbReference type="ARBA" id="ARBA00050446"/>
    </source>
</evidence>
<dbReference type="Proteomes" id="UP000007110">
    <property type="component" value="Unassembled WGS sequence"/>
</dbReference>
<evidence type="ECO:0000256" key="3">
    <source>
        <dbReference type="ARBA" id="ARBA00005005"/>
    </source>
</evidence>
<dbReference type="GeneID" id="585357"/>
<dbReference type="Gene3D" id="3.90.226.10">
    <property type="entry name" value="2-enoyl-CoA Hydratase, Chain A, domain 1"/>
    <property type="match status" value="1"/>
</dbReference>
<evidence type="ECO:0000256" key="22">
    <source>
        <dbReference type="ARBA" id="ARBA00047613"/>
    </source>
</evidence>
<evidence type="ECO:0000256" key="35">
    <source>
        <dbReference type="ARBA" id="ARBA00066806"/>
    </source>
</evidence>
<dbReference type="SUPFAM" id="SSF51735">
    <property type="entry name" value="NAD(P)-binding Rossmann-fold domains"/>
    <property type="match status" value="1"/>
</dbReference>
<evidence type="ECO:0000256" key="26">
    <source>
        <dbReference type="ARBA" id="ARBA00051215"/>
    </source>
</evidence>
<evidence type="ECO:0000256" key="27">
    <source>
        <dbReference type="ARBA" id="ARBA00051877"/>
    </source>
</evidence>
<dbReference type="AlphaFoldDB" id="A0A7M7NMB3"/>
<evidence type="ECO:0000256" key="1">
    <source>
        <dbReference type="ARBA" id="ARBA00000469"/>
    </source>
</evidence>
<keyword evidence="8" id="KW-0597">Phosphoprotein</keyword>
<dbReference type="NCBIfam" id="TIGR02441">
    <property type="entry name" value="fa_ox_alpha_mit"/>
    <property type="match status" value="1"/>
</dbReference>
<evidence type="ECO:0000256" key="11">
    <source>
        <dbReference type="ARBA" id="ARBA00022832"/>
    </source>
</evidence>
<evidence type="ECO:0000256" key="28">
    <source>
        <dbReference type="ARBA" id="ARBA00052224"/>
    </source>
</evidence>
<reference evidence="44" key="2">
    <citation type="submission" date="2021-01" db="UniProtKB">
        <authorList>
            <consortium name="EnsemblMetazoa"/>
        </authorList>
    </citation>
    <scope>IDENTIFICATION</scope>
</reference>
<comment type="catalytic activity">
    <reaction evidence="31">
        <text>1'-[1,2-di-(9Z,12Z-octadecadienoyl)-sn-glycero-3-phospho]-3'-[1-(9Z,12Z-octadecadienoyl)-sn-glycero-3-phospho]-glycerol + (9Z)-octadecenoyl-CoA = 1'-[1,2-di-(9Z,12Z-octadecadienoyl)-sn-glycero-3-phospho]-3'-[1-(9Z,12Z-octadecadienoyl)-2-(9Z-octadecenoyl)-sn-glycero-3-phospho]-glycerol + CoA</text>
        <dbReference type="Rhea" id="RHEA:43676"/>
        <dbReference type="ChEBI" id="CHEBI:57287"/>
        <dbReference type="ChEBI" id="CHEBI:57387"/>
        <dbReference type="ChEBI" id="CHEBI:83580"/>
        <dbReference type="ChEBI" id="CHEBI:83582"/>
    </reaction>
    <physiologicalReaction direction="left-to-right" evidence="31">
        <dbReference type="Rhea" id="RHEA:43677"/>
    </physiologicalReaction>
</comment>
<evidence type="ECO:0000256" key="40">
    <source>
        <dbReference type="PIRSR" id="PIRSR612803-2"/>
    </source>
</evidence>
<evidence type="ECO:0000256" key="41">
    <source>
        <dbReference type="RuleBase" id="RU003707"/>
    </source>
</evidence>
<dbReference type="CDD" id="cd06558">
    <property type="entry name" value="crotonase-like"/>
    <property type="match status" value="1"/>
</dbReference>
<dbReference type="FunFam" id="1.10.1040.50:FF:000002">
    <property type="entry name" value="Trifunctional enzyme subunit alpha, mitochondrial"/>
    <property type="match status" value="1"/>
</dbReference>
<comment type="similarity">
    <text evidence="4">In the central section; belongs to the 3-hydroxyacyl-CoA dehydrogenase family.</text>
</comment>
<evidence type="ECO:0000256" key="8">
    <source>
        <dbReference type="ARBA" id="ARBA00022553"/>
    </source>
</evidence>
<feature type="domain" description="3-hydroxyacyl-CoA dehydrogenase C-terminal" evidence="42">
    <location>
        <begin position="548"/>
        <end position="643"/>
    </location>
</feature>
<evidence type="ECO:0000256" key="21">
    <source>
        <dbReference type="ARBA" id="ARBA00035854"/>
    </source>
</evidence>
<evidence type="ECO:0000256" key="19">
    <source>
        <dbReference type="ARBA" id="ARBA00023239"/>
    </source>
</evidence>
<sequence length="767" mass="82810">MASVRSLGALRALSWAKYSSLRGSLGMNTKRYFSASGTSQARSIVNYEVKEDVAVVRINDPNAKVNTLNKQFNAEIEDVFHELWADDGVKSVVLVSSKPGNFIAGADINMLGACETADEVTELSRNGHKMLEAMEKSNKPVVAAINGTCLGGGLEVALSCHYRIATKDRKTVLSAPEVMLGLLPGGGGTQRLPKLIGVPNSLDMMLTGKSIPAEKAKKMGLVDMLVSPLGPGVKPLDERNIEYLEEVAIQAARDLAAGKIKTDKPKTMMQKLQDSIMGTQFVQDQMYKKVKAMVMKNTNGLYPAPFKIIDCVRAGTDKGSEAGYLLEAQEFGNLAMTPHAKSLMGLFHGQVACKKNNYGKPLKKVETLAILGAGLMGAGVAQVSVDKGMHVVLKDMSLQGLARGEQQVFGGLDKKVKRKKLTSFERDTIMSNLTGQIDYTNFSKCDMVIEAVFEDLAIKHRVIKEVEAVIPEHCVFASNTSALPITQIAEASMRPEKVVGMHYFSPVDKMQLLEIITTPKTSKDTTAAAVEVGLRQGKVIIVVGDGPGFYTTRILGPMLSEAIRILQEGCSPKDLDKASTSFGFPVGTATLADEVGLDVASHIAKDLGQKFGERFGGGDPQVLHDMVQAGYMGRKSGKGCFVYSGSSKNREVNEGAQAILKTHALPRQGVDSVEDIQMRMVTRFVNEAVMCLQEGILRDPVEGDIGAVFGLGFPPFLGGPFRWVDSFGADKIIAAMEKYGAIYGAAYEPCQLLRDHAADPSKKFHSK</sequence>
<organism evidence="44 45">
    <name type="scientific">Strongylocentrotus purpuratus</name>
    <name type="common">Purple sea urchin</name>
    <dbReference type="NCBI Taxonomy" id="7668"/>
    <lineage>
        <taxon>Eukaryota</taxon>
        <taxon>Metazoa</taxon>
        <taxon>Echinodermata</taxon>
        <taxon>Eleutherozoa</taxon>
        <taxon>Echinozoa</taxon>
        <taxon>Echinoidea</taxon>
        <taxon>Euechinoidea</taxon>
        <taxon>Echinacea</taxon>
        <taxon>Camarodonta</taxon>
        <taxon>Echinidea</taxon>
        <taxon>Strongylocentrotidae</taxon>
        <taxon>Strongylocentrotus</taxon>
    </lineage>
</organism>
<evidence type="ECO:0000256" key="36">
    <source>
        <dbReference type="ARBA" id="ARBA00068347"/>
    </source>
</evidence>
<comment type="catalytic activity">
    <reaction evidence="21">
        <text>a (3S)-3-hydroxyacyl-CoA = a (2E)-enoyl-CoA + H2O</text>
        <dbReference type="Rhea" id="RHEA:16105"/>
        <dbReference type="ChEBI" id="CHEBI:15377"/>
        <dbReference type="ChEBI" id="CHEBI:57318"/>
        <dbReference type="ChEBI" id="CHEBI:58856"/>
        <dbReference type="EC" id="4.2.1.17"/>
    </reaction>
    <physiologicalReaction direction="right-to-left" evidence="21">
        <dbReference type="Rhea" id="RHEA:16107"/>
    </physiologicalReaction>
</comment>
<comment type="catalytic activity">
    <reaction evidence="30">
        <text>(3S)-hydroxytetradecanoyl-CoA + NAD(+) = 3-oxotetradecanoyl-CoA + NADH + H(+)</text>
        <dbReference type="Rhea" id="RHEA:31167"/>
        <dbReference type="ChEBI" id="CHEBI:15378"/>
        <dbReference type="ChEBI" id="CHEBI:57540"/>
        <dbReference type="ChEBI" id="CHEBI:57945"/>
        <dbReference type="ChEBI" id="CHEBI:62543"/>
        <dbReference type="ChEBI" id="CHEBI:62614"/>
    </reaction>
    <physiologicalReaction direction="left-to-right" evidence="30">
        <dbReference type="Rhea" id="RHEA:31168"/>
    </physiologicalReaction>
</comment>
<feature type="domain" description="3-hydroxyacyl-CoA dehydrogenase NAD binding" evidence="43">
    <location>
        <begin position="368"/>
        <end position="545"/>
    </location>
</feature>
<evidence type="ECO:0000256" key="30">
    <source>
        <dbReference type="ARBA" id="ARBA00052834"/>
    </source>
</evidence>
<comment type="catalytic activity">
    <reaction evidence="28">
        <text>(3S)-hydroxyoctanoyl-CoA + NAD(+) = 3-oxooctanoyl-CoA + NADH + H(+)</text>
        <dbReference type="Rhea" id="RHEA:31195"/>
        <dbReference type="ChEBI" id="CHEBI:15378"/>
        <dbReference type="ChEBI" id="CHEBI:57540"/>
        <dbReference type="ChEBI" id="CHEBI:57945"/>
        <dbReference type="ChEBI" id="CHEBI:62617"/>
        <dbReference type="ChEBI" id="CHEBI:62619"/>
    </reaction>
    <physiologicalReaction direction="left-to-right" evidence="28">
        <dbReference type="Rhea" id="RHEA:31196"/>
    </physiologicalReaction>
</comment>
<dbReference type="InterPro" id="IPR008927">
    <property type="entry name" value="6-PGluconate_DH-like_C_sf"/>
</dbReference>
<evidence type="ECO:0000256" key="12">
    <source>
        <dbReference type="ARBA" id="ARBA00022946"/>
    </source>
</evidence>
<dbReference type="Pfam" id="PF02737">
    <property type="entry name" value="3HCDH_N"/>
    <property type="match status" value="1"/>
</dbReference>
<keyword evidence="12" id="KW-0809">Transit peptide</keyword>
<dbReference type="Pfam" id="PF00725">
    <property type="entry name" value="3HCDH"/>
    <property type="match status" value="2"/>
</dbReference>
<feature type="site" description="Important for long-chain enoyl-CoA hydratase activity" evidence="40">
    <location>
        <position position="155"/>
    </location>
</feature>
<feature type="active site" description="For hydroxyacyl-coenzyme A dehydrogenase activity" evidence="39">
    <location>
        <position position="514"/>
    </location>
</feature>
<evidence type="ECO:0000256" key="29">
    <source>
        <dbReference type="ARBA" id="ARBA00052711"/>
    </source>
</evidence>
<evidence type="ECO:0000256" key="16">
    <source>
        <dbReference type="ARBA" id="ARBA00023098"/>
    </source>
</evidence>
<evidence type="ECO:0000256" key="20">
    <source>
        <dbReference type="ARBA" id="ARBA00023268"/>
    </source>
</evidence>
<keyword evidence="14" id="KW-0560">Oxidoreductase</keyword>
<dbReference type="FunCoup" id="A0A7M7NMB3">
    <property type="interactions" value="1345"/>
</dbReference>
<comment type="catalytic activity">
    <reaction evidence="1">
        <text>(3S)-hydroxyhexadecanoyl-CoA = (2E)-hexadecenoyl-CoA + H2O</text>
        <dbReference type="Rhea" id="RHEA:31163"/>
        <dbReference type="ChEBI" id="CHEBI:15377"/>
        <dbReference type="ChEBI" id="CHEBI:61526"/>
        <dbReference type="ChEBI" id="CHEBI:62613"/>
    </reaction>
    <physiologicalReaction direction="right-to-left" evidence="1">
        <dbReference type="Rhea" id="RHEA:31165"/>
    </physiologicalReaction>
</comment>
<evidence type="ECO:0000256" key="38">
    <source>
        <dbReference type="ARBA" id="ARBA00083277"/>
    </source>
</evidence>
<protein>
    <recommendedName>
        <fullName evidence="36">Trifunctional enzyme subunit alpha, mitochondrial</fullName>
        <ecNumber evidence="35">1.1.1.211</ecNumber>
        <ecNumber evidence="6">4.2.1.17</ecNumber>
    </recommendedName>
    <alternativeName>
        <fullName evidence="37">Monolysocardiolipin acyltransferase</fullName>
    </alternativeName>
    <alternativeName>
        <fullName evidence="38">TP-alpha</fullName>
    </alternativeName>
</protein>
<dbReference type="SUPFAM" id="SSF52096">
    <property type="entry name" value="ClpP/crotonase"/>
    <property type="match status" value="1"/>
</dbReference>
<evidence type="ECO:0000313" key="45">
    <source>
        <dbReference type="Proteomes" id="UP000007110"/>
    </source>
</evidence>
<comment type="similarity">
    <text evidence="41">Belongs to the enoyl-CoA hydratase/isomerase family.</text>
</comment>
<comment type="catalytic activity">
    <reaction evidence="29">
        <text>(3S)-3-hydroxydodecanoyl-CoA = (2E)-dodecenoyl-CoA + H2O</text>
        <dbReference type="Rhea" id="RHEA:31075"/>
        <dbReference type="ChEBI" id="CHEBI:15377"/>
        <dbReference type="ChEBI" id="CHEBI:57330"/>
        <dbReference type="ChEBI" id="CHEBI:62558"/>
    </reaction>
    <physiologicalReaction direction="right-to-left" evidence="29">
        <dbReference type="Rhea" id="RHEA:31077"/>
    </physiologicalReaction>
</comment>
<dbReference type="InterPro" id="IPR050136">
    <property type="entry name" value="FA_oxidation_alpha_subunit"/>
</dbReference>
<name>A0A7M7NMB3_STRPU</name>
<dbReference type="OMA" id="NLPCKHP"/>
<comment type="catalytic activity">
    <reaction evidence="33">
        <text>1'-[1,2-di-(9Z,12Z-octadecadienoyl)-sn-glycero-3-phospho]-3'-[1-(9Z,12Z-octadecadienoyl)-sn-glycero-3-phospho]-glycerol + hexadecanoyl-CoA = 1'-[1,2-di-(9Z,12Z-octadecadienoyl)-sn-glycero-3-phospho]-3'-[1-(9Z,12Z-octadecadienoyl)-2-hexadecanoyl-sn-glycero-3-phospho]-glycerol + CoA</text>
        <dbReference type="Rhea" id="RHEA:43680"/>
        <dbReference type="ChEBI" id="CHEBI:57287"/>
        <dbReference type="ChEBI" id="CHEBI:57379"/>
        <dbReference type="ChEBI" id="CHEBI:83580"/>
        <dbReference type="ChEBI" id="CHEBI:83583"/>
    </reaction>
    <physiologicalReaction direction="left-to-right" evidence="33">
        <dbReference type="Rhea" id="RHEA:43681"/>
    </physiologicalReaction>
</comment>
<comment type="subunit">
    <text evidence="34">Heterotetramer of 2 alpha/HADHA and 2 beta/HADHB subunits; forms the mitochondrial trifunctional enzyme. Also purified as higher order heterooligomers including a 4 alpha/HADHA and 4 beta/HADHB heterooligomer which physiological significance remains unclear. The mitochondrial trifunctional enzyme interacts with MTLN.</text>
</comment>
<evidence type="ECO:0000256" key="23">
    <source>
        <dbReference type="ARBA" id="ARBA00048361"/>
    </source>
</evidence>
<dbReference type="InterPro" id="IPR012803">
    <property type="entry name" value="Fa_ox_alpha_mit"/>
</dbReference>
<keyword evidence="19" id="KW-0456">Lyase</keyword>
<keyword evidence="20" id="KW-0511">Multifunctional enzyme</keyword>
<comment type="similarity">
    <text evidence="5">In the N-terminal section; belongs to the enoyl-CoA hydratase/isomerase family.</text>
</comment>
<dbReference type="InParanoid" id="A0A7M7NMB3"/>
<comment type="catalytic activity">
    <reaction evidence="27">
        <text>(3S)-hydroxyoctanoyl-CoA = (2E)-octenoyl-CoA + H2O</text>
        <dbReference type="Rhea" id="RHEA:31199"/>
        <dbReference type="ChEBI" id="CHEBI:15377"/>
        <dbReference type="ChEBI" id="CHEBI:62242"/>
        <dbReference type="ChEBI" id="CHEBI:62617"/>
    </reaction>
    <physiologicalReaction direction="right-to-left" evidence="27">
        <dbReference type="Rhea" id="RHEA:31201"/>
    </physiologicalReaction>
</comment>
<dbReference type="EC" id="1.1.1.211" evidence="35"/>
<evidence type="ECO:0000256" key="39">
    <source>
        <dbReference type="PIRSR" id="PIRSR612803-1"/>
    </source>
</evidence>
<evidence type="ECO:0000256" key="9">
    <source>
        <dbReference type="ARBA" id="ARBA00022679"/>
    </source>
</evidence>
<comment type="subcellular location">
    <subcellularLocation>
        <location evidence="2">Mitochondrion inner membrane</location>
    </subcellularLocation>
</comment>
<reference evidence="45" key="1">
    <citation type="submission" date="2015-02" db="EMBL/GenBank/DDBJ databases">
        <title>Genome sequencing for Strongylocentrotus purpuratus.</title>
        <authorList>
            <person name="Murali S."/>
            <person name="Liu Y."/>
            <person name="Vee V."/>
            <person name="English A."/>
            <person name="Wang M."/>
            <person name="Skinner E."/>
            <person name="Han Y."/>
            <person name="Muzny D.M."/>
            <person name="Worley K.C."/>
            <person name="Gibbs R.A."/>
        </authorList>
    </citation>
    <scope>NUCLEOTIDE SEQUENCE</scope>
</reference>
<keyword evidence="7" id="KW-0488">Methylation</keyword>
<dbReference type="GO" id="GO:0016509">
    <property type="term" value="F:long-chain (3S)-3-hydroxyacyl-CoA dehydrogenase (NAD+) activity"/>
    <property type="evidence" value="ECO:0000318"/>
    <property type="project" value="GO_Central"/>
</dbReference>
<keyword evidence="9" id="KW-0808">Transferase</keyword>
<dbReference type="Gene3D" id="1.10.1040.50">
    <property type="match status" value="1"/>
</dbReference>
<dbReference type="Gene3D" id="3.40.50.720">
    <property type="entry name" value="NAD(P)-binding Rossmann-like Domain"/>
    <property type="match status" value="1"/>
</dbReference>
<dbReference type="EnsemblMetazoa" id="XM_030982720">
    <property type="protein sequence ID" value="XP_030838580"/>
    <property type="gene ID" value="LOC585357"/>
</dbReference>
<evidence type="ECO:0000256" key="7">
    <source>
        <dbReference type="ARBA" id="ARBA00022481"/>
    </source>
</evidence>
<dbReference type="GO" id="GO:0070403">
    <property type="term" value="F:NAD+ binding"/>
    <property type="evidence" value="ECO:0007669"/>
    <property type="project" value="InterPro"/>
</dbReference>
<evidence type="ECO:0000256" key="15">
    <source>
        <dbReference type="ARBA" id="ARBA00023027"/>
    </source>
</evidence>
<keyword evidence="11" id="KW-0276">Fatty acid metabolism</keyword>
<keyword evidence="10" id="KW-0999">Mitochondrion inner membrane</keyword>
<dbReference type="FunFam" id="3.40.50.720:FF:000009">
    <property type="entry name" value="Fatty oxidation complex, alpha subunit"/>
    <property type="match status" value="1"/>
</dbReference>
<dbReference type="CTD" id="3030"/>
<dbReference type="PROSITE" id="PS00067">
    <property type="entry name" value="3HCDH"/>
    <property type="match status" value="1"/>
</dbReference>
<evidence type="ECO:0000256" key="14">
    <source>
        <dbReference type="ARBA" id="ARBA00023002"/>
    </source>
</evidence>
<dbReference type="SUPFAM" id="SSF48179">
    <property type="entry name" value="6-phosphogluconate dehydrogenase C-terminal domain-like"/>
    <property type="match status" value="2"/>
</dbReference>
<evidence type="ECO:0000256" key="6">
    <source>
        <dbReference type="ARBA" id="ARBA00012076"/>
    </source>
</evidence>
<keyword evidence="15" id="KW-0520">NAD</keyword>
<evidence type="ECO:0000256" key="34">
    <source>
        <dbReference type="ARBA" id="ARBA00062153"/>
    </source>
</evidence>
<dbReference type="EC" id="4.2.1.17" evidence="6"/>
<dbReference type="InterPro" id="IPR001753">
    <property type="entry name" value="Enoyl-CoA_hydra/iso"/>
</dbReference>
<evidence type="ECO:0000256" key="18">
    <source>
        <dbReference type="ARBA" id="ARBA00023136"/>
    </source>
</evidence>
<evidence type="ECO:0000256" key="2">
    <source>
        <dbReference type="ARBA" id="ARBA00004273"/>
    </source>
</evidence>
<proteinExistence type="inferred from homology"/>
<dbReference type="Pfam" id="PF00378">
    <property type="entry name" value="ECH_1"/>
    <property type="match status" value="1"/>
</dbReference>
<comment type="catalytic activity">
    <reaction evidence="23">
        <text>(3S)-hydroxydecanoyl-CoA + NAD(+) = 3-oxodecanoyl-CoA + NADH + H(+)</text>
        <dbReference type="Rhea" id="RHEA:31187"/>
        <dbReference type="ChEBI" id="CHEBI:15378"/>
        <dbReference type="ChEBI" id="CHEBI:57540"/>
        <dbReference type="ChEBI" id="CHEBI:57945"/>
        <dbReference type="ChEBI" id="CHEBI:62548"/>
        <dbReference type="ChEBI" id="CHEBI:62616"/>
    </reaction>
    <physiologicalReaction direction="left-to-right" evidence="23">
        <dbReference type="Rhea" id="RHEA:31188"/>
    </physiologicalReaction>
</comment>
<dbReference type="RefSeq" id="XP_030838580.1">
    <property type="nucleotide sequence ID" value="XM_030982720.1"/>
</dbReference>
<dbReference type="FunFam" id="3.90.226.10:FF:000011">
    <property type="entry name" value="Fatty acid oxidation complex subunit alpha"/>
    <property type="match status" value="1"/>
</dbReference>
<evidence type="ECO:0000256" key="32">
    <source>
        <dbReference type="ARBA" id="ARBA00052945"/>
    </source>
</evidence>
<evidence type="ECO:0000259" key="43">
    <source>
        <dbReference type="Pfam" id="PF02737"/>
    </source>
</evidence>
<evidence type="ECO:0000256" key="24">
    <source>
        <dbReference type="ARBA" id="ARBA00050222"/>
    </source>
</evidence>
<keyword evidence="17" id="KW-0496">Mitochondrion</keyword>
<keyword evidence="13" id="KW-0007">Acetylation</keyword>
<evidence type="ECO:0000256" key="33">
    <source>
        <dbReference type="ARBA" id="ARBA00052989"/>
    </source>
</evidence>
<comment type="catalytic activity">
    <reaction evidence="22">
        <text>(3S)-hydroxyhexadecanoyl-CoA + NAD(+) = 3-oxohexadecanoyl-CoA + NADH + H(+)</text>
        <dbReference type="Rhea" id="RHEA:31159"/>
        <dbReference type="ChEBI" id="CHEBI:15378"/>
        <dbReference type="ChEBI" id="CHEBI:57349"/>
        <dbReference type="ChEBI" id="CHEBI:57540"/>
        <dbReference type="ChEBI" id="CHEBI:57945"/>
        <dbReference type="ChEBI" id="CHEBI:62613"/>
    </reaction>
    <physiologicalReaction direction="left-to-right" evidence="22">
        <dbReference type="Rhea" id="RHEA:31160"/>
    </physiologicalReaction>
</comment>
<feature type="site" description="Important for long-chain enoyl-CoA hydratase activity" evidence="40">
    <location>
        <position position="177"/>
    </location>
</feature>
<dbReference type="InterPro" id="IPR006108">
    <property type="entry name" value="3HC_DH_C"/>
</dbReference>
<dbReference type="InterPro" id="IPR006180">
    <property type="entry name" value="3-OHacyl-CoA_DH_CS"/>
</dbReference>
<evidence type="ECO:0000256" key="17">
    <source>
        <dbReference type="ARBA" id="ARBA00023128"/>
    </source>
</evidence>
<feature type="domain" description="3-hydroxyacyl-CoA dehydrogenase C-terminal" evidence="42">
    <location>
        <begin position="678"/>
        <end position="757"/>
    </location>
</feature>
<dbReference type="InterPro" id="IPR006176">
    <property type="entry name" value="3-OHacyl-CoA_DH_NAD-bd"/>
</dbReference>
<keyword evidence="18" id="KW-0472">Membrane</keyword>
<dbReference type="GO" id="GO:0005743">
    <property type="term" value="C:mitochondrial inner membrane"/>
    <property type="evidence" value="ECO:0007669"/>
    <property type="project" value="UniProtKB-SubCell"/>
</dbReference>
<evidence type="ECO:0000313" key="44">
    <source>
        <dbReference type="EnsemblMetazoa" id="XP_030838580"/>
    </source>
</evidence>
<evidence type="ECO:0000256" key="37">
    <source>
        <dbReference type="ARBA" id="ARBA00077617"/>
    </source>
</evidence>
<dbReference type="PANTHER" id="PTHR43612:SF3">
    <property type="entry name" value="TRIFUNCTIONAL ENZYME SUBUNIT ALPHA, MITOCHONDRIAL"/>
    <property type="match status" value="1"/>
</dbReference>
<dbReference type="OrthoDB" id="10004768at2759"/>
<feature type="site" description="Important for hydroxyacyl-coenzyme A dehydrogenase activity" evidence="40">
    <location>
        <position position="502"/>
    </location>
</feature>